<dbReference type="GO" id="GO:0003676">
    <property type="term" value="F:nucleic acid binding"/>
    <property type="evidence" value="ECO:0007669"/>
    <property type="project" value="InterPro"/>
</dbReference>
<dbReference type="Gene3D" id="2.40.30.130">
    <property type="match status" value="1"/>
</dbReference>
<dbReference type="InterPro" id="IPR012947">
    <property type="entry name" value="tRNA_SAD"/>
</dbReference>
<dbReference type="PROSITE" id="PS50860">
    <property type="entry name" value="AA_TRNA_LIGASE_II_ALA"/>
    <property type="match status" value="1"/>
</dbReference>
<name>A0A9W8GIT3_9FUNG</name>
<evidence type="ECO:0000313" key="7">
    <source>
        <dbReference type="EMBL" id="KAJ2684632.1"/>
    </source>
</evidence>
<evidence type="ECO:0000313" key="8">
    <source>
        <dbReference type="Proteomes" id="UP001151516"/>
    </source>
</evidence>
<feature type="non-terminal residue" evidence="7">
    <location>
        <position position="397"/>
    </location>
</feature>
<dbReference type="GO" id="GO:0004813">
    <property type="term" value="F:alanine-tRNA ligase activity"/>
    <property type="evidence" value="ECO:0007669"/>
    <property type="project" value="InterPro"/>
</dbReference>
<dbReference type="GO" id="GO:0005737">
    <property type="term" value="C:cytoplasm"/>
    <property type="evidence" value="ECO:0007669"/>
    <property type="project" value="UniProtKB-SubCell"/>
</dbReference>
<evidence type="ECO:0000256" key="2">
    <source>
        <dbReference type="ARBA" id="ARBA00004496"/>
    </source>
</evidence>
<evidence type="ECO:0000256" key="1">
    <source>
        <dbReference type="ARBA" id="ARBA00001947"/>
    </source>
</evidence>
<organism evidence="7 8">
    <name type="scientific">Coemansia spiralis</name>
    <dbReference type="NCBI Taxonomy" id="417178"/>
    <lineage>
        <taxon>Eukaryota</taxon>
        <taxon>Fungi</taxon>
        <taxon>Fungi incertae sedis</taxon>
        <taxon>Zoopagomycota</taxon>
        <taxon>Kickxellomycotina</taxon>
        <taxon>Kickxellomycetes</taxon>
        <taxon>Kickxellales</taxon>
        <taxon>Kickxellaceae</taxon>
        <taxon>Coemansia</taxon>
    </lineage>
</organism>
<dbReference type="InterPro" id="IPR018163">
    <property type="entry name" value="Thr/Ala-tRNA-synth_IIc_edit"/>
</dbReference>
<comment type="cofactor">
    <cofactor evidence="1">
        <name>Zn(2+)</name>
        <dbReference type="ChEBI" id="CHEBI:29105"/>
    </cofactor>
</comment>
<dbReference type="InterPro" id="IPR009000">
    <property type="entry name" value="Transl_B-barrel_sf"/>
</dbReference>
<dbReference type="Pfam" id="PF07973">
    <property type="entry name" value="tRNA_SAD"/>
    <property type="match status" value="1"/>
</dbReference>
<dbReference type="SUPFAM" id="SSF50447">
    <property type="entry name" value="Translation proteins"/>
    <property type="match status" value="1"/>
</dbReference>
<dbReference type="GO" id="GO:0046872">
    <property type="term" value="F:metal ion binding"/>
    <property type="evidence" value="ECO:0007669"/>
    <property type="project" value="UniProtKB-KW"/>
</dbReference>
<comment type="caution">
    <text evidence="7">The sequence shown here is derived from an EMBL/GenBank/DDBJ whole genome shotgun (WGS) entry which is preliminary data.</text>
</comment>
<accession>A0A9W8GIT3</accession>
<dbReference type="GO" id="GO:0006419">
    <property type="term" value="P:alanyl-tRNA aminoacylation"/>
    <property type="evidence" value="ECO:0007669"/>
    <property type="project" value="InterPro"/>
</dbReference>
<feature type="domain" description="Alanyl-transfer RNA synthetases family profile" evidence="6">
    <location>
        <begin position="1"/>
        <end position="224"/>
    </location>
</feature>
<sequence>DNPVFEGLYSVELADTVIFPEGGGQPSDTGFINGVPVKHARRDGLRAIHYVPAPIPAGTLVHVEVDFRRRLDHMQQHSGQHLLSAVLRKDWGLETVSWNLGATVSHVELRASKEQALPQGSLDAIESKCNDVIFEALPISTSVVEQVAATCPSSVPGDYVGGVIRHVEIGVAGAAIDRNACCGTHLENTAQMQVLKLAGVDRIRGGNMRLFFYVGTRVREYAEASLVRDRRLAGLLSCPPESQCEAVERSIKQAKASLKALKSLRGQLVPLVAHDLRNQLVAQGGSRRQTTVYHCEDGDGPFASSVGSELAKLMMGANSEWLAVIASGSKSDGGALVVVGSKEASITEAVERLTLLLGPCKGGGAHGAWRGKAASFAQLAKLDLSGQSPAAGSSSVI</sequence>
<keyword evidence="8" id="KW-1185">Reference proteome</keyword>
<dbReference type="SMART" id="SM00863">
    <property type="entry name" value="tRNA_SAD"/>
    <property type="match status" value="1"/>
</dbReference>
<gene>
    <name evidence="7" type="ORF">IWW39_004791</name>
</gene>
<evidence type="ECO:0000256" key="3">
    <source>
        <dbReference type="ARBA" id="ARBA00008429"/>
    </source>
</evidence>
<dbReference type="Gene3D" id="3.30.980.10">
    <property type="entry name" value="Threonyl-trna Synthetase, Chain A, domain 2"/>
    <property type="match status" value="1"/>
</dbReference>
<dbReference type="GO" id="GO:0002196">
    <property type="term" value="F:Ser-tRNA(Ala) deacylase activity"/>
    <property type="evidence" value="ECO:0007669"/>
    <property type="project" value="TreeGrafter"/>
</dbReference>
<comment type="subcellular location">
    <subcellularLocation>
        <location evidence="2">Cytoplasm</location>
    </subcellularLocation>
</comment>
<keyword evidence="5" id="KW-0862">Zinc</keyword>
<comment type="similarity">
    <text evidence="3">Belongs to the class-II aminoacyl-tRNA synthetase family. Alax-L subfamily.</text>
</comment>
<dbReference type="OrthoDB" id="288942at2759"/>
<evidence type="ECO:0000256" key="4">
    <source>
        <dbReference type="ARBA" id="ARBA00022723"/>
    </source>
</evidence>
<evidence type="ECO:0000256" key="5">
    <source>
        <dbReference type="ARBA" id="ARBA00022833"/>
    </source>
</evidence>
<dbReference type="AlphaFoldDB" id="A0A9W8GIT3"/>
<evidence type="ECO:0000259" key="6">
    <source>
        <dbReference type="PROSITE" id="PS50860"/>
    </source>
</evidence>
<dbReference type="InterPro" id="IPR051335">
    <property type="entry name" value="Alanyl-tRNA_Editing_Enzymes"/>
</dbReference>
<dbReference type="SUPFAM" id="SSF55186">
    <property type="entry name" value="ThrRS/AlaRS common domain"/>
    <property type="match status" value="1"/>
</dbReference>
<keyword evidence="4" id="KW-0479">Metal-binding</keyword>
<dbReference type="PANTHER" id="PTHR43462">
    <property type="entry name" value="ALANYL-TRNA EDITING PROTEIN"/>
    <property type="match status" value="1"/>
</dbReference>
<protein>
    <recommendedName>
        <fullName evidence="6">Alanyl-transfer RNA synthetases family profile domain-containing protein</fullName>
    </recommendedName>
</protein>
<dbReference type="Proteomes" id="UP001151516">
    <property type="component" value="Unassembled WGS sequence"/>
</dbReference>
<dbReference type="GO" id="GO:0005524">
    <property type="term" value="F:ATP binding"/>
    <property type="evidence" value="ECO:0007669"/>
    <property type="project" value="InterPro"/>
</dbReference>
<dbReference type="PANTHER" id="PTHR43462:SF1">
    <property type="entry name" value="ALANYL-TRNA EDITING PROTEIN AARSD1"/>
    <property type="match status" value="1"/>
</dbReference>
<reference evidence="7" key="1">
    <citation type="submission" date="2022-07" db="EMBL/GenBank/DDBJ databases">
        <title>Phylogenomic reconstructions and comparative analyses of Kickxellomycotina fungi.</title>
        <authorList>
            <person name="Reynolds N.K."/>
            <person name="Stajich J.E."/>
            <person name="Barry K."/>
            <person name="Grigoriev I.V."/>
            <person name="Crous P."/>
            <person name="Smith M.E."/>
        </authorList>
    </citation>
    <scope>NUCLEOTIDE SEQUENCE</scope>
    <source>
        <strain evidence="7">CBS 109367</strain>
    </source>
</reference>
<proteinExistence type="inferred from homology"/>
<dbReference type="EMBL" id="JANBTX010000197">
    <property type="protein sequence ID" value="KAJ2684632.1"/>
    <property type="molecule type" value="Genomic_DNA"/>
</dbReference>
<dbReference type="InterPro" id="IPR018165">
    <property type="entry name" value="Ala-tRNA-synth_IIc_core"/>
</dbReference>